<reference evidence="3 4" key="1">
    <citation type="submission" date="2019-02" db="EMBL/GenBank/DDBJ databases">
        <title>Deep-cultivation of Planctomycetes and their phenomic and genomic characterization uncovers novel biology.</title>
        <authorList>
            <person name="Wiegand S."/>
            <person name="Jogler M."/>
            <person name="Boedeker C."/>
            <person name="Pinto D."/>
            <person name="Vollmers J."/>
            <person name="Rivas-Marin E."/>
            <person name="Kohn T."/>
            <person name="Peeters S.H."/>
            <person name="Heuer A."/>
            <person name="Rast P."/>
            <person name="Oberbeckmann S."/>
            <person name="Bunk B."/>
            <person name="Jeske O."/>
            <person name="Meyerdierks A."/>
            <person name="Storesund J.E."/>
            <person name="Kallscheuer N."/>
            <person name="Luecker S."/>
            <person name="Lage O.M."/>
            <person name="Pohl T."/>
            <person name="Merkel B.J."/>
            <person name="Hornburger P."/>
            <person name="Mueller R.-W."/>
            <person name="Bruemmer F."/>
            <person name="Labrenz M."/>
            <person name="Spormann A.M."/>
            <person name="Op den Camp H."/>
            <person name="Overmann J."/>
            <person name="Amann R."/>
            <person name="Jetten M.S.M."/>
            <person name="Mascher T."/>
            <person name="Medema M.H."/>
            <person name="Devos D.P."/>
            <person name="Kaster A.-K."/>
            <person name="Ovreas L."/>
            <person name="Rohde M."/>
            <person name="Galperin M.Y."/>
            <person name="Jogler C."/>
        </authorList>
    </citation>
    <scope>NUCLEOTIDE SEQUENCE [LARGE SCALE GENOMIC DNA]</scope>
    <source>
        <strain evidence="3 4">FF011L</strain>
    </source>
</reference>
<dbReference type="Pfam" id="PF02357">
    <property type="entry name" value="NusG"/>
    <property type="match status" value="1"/>
</dbReference>
<dbReference type="InterPro" id="IPR006645">
    <property type="entry name" value="NGN-like_dom"/>
</dbReference>
<organism evidence="3 4">
    <name type="scientific">Roseimaritima multifibrata</name>
    <dbReference type="NCBI Taxonomy" id="1930274"/>
    <lineage>
        <taxon>Bacteria</taxon>
        <taxon>Pseudomonadati</taxon>
        <taxon>Planctomycetota</taxon>
        <taxon>Planctomycetia</taxon>
        <taxon>Pirellulales</taxon>
        <taxon>Pirellulaceae</taxon>
        <taxon>Roseimaritima</taxon>
    </lineage>
</organism>
<keyword evidence="4" id="KW-1185">Reference proteome</keyword>
<dbReference type="EMBL" id="CP036262">
    <property type="protein sequence ID" value="QDS96068.1"/>
    <property type="molecule type" value="Genomic_DNA"/>
</dbReference>
<dbReference type="GO" id="GO:0006354">
    <property type="term" value="P:DNA-templated transcription elongation"/>
    <property type="evidence" value="ECO:0007669"/>
    <property type="project" value="InterPro"/>
</dbReference>
<gene>
    <name evidence="3" type="primary">rfaH</name>
    <name evidence="3" type="ORF">FF011L_48720</name>
</gene>
<dbReference type="Gene3D" id="3.30.70.940">
    <property type="entry name" value="NusG, N-terminal domain"/>
    <property type="match status" value="1"/>
</dbReference>
<protein>
    <submittedName>
        <fullName evidence="3">Transcription antitermination protein RfaH</fullName>
    </submittedName>
</protein>
<dbReference type="CDD" id="cd09895">
    <property type="entry name" value="NGN_SP_UpxY"/>
    <property type="match status" value="1"/>
</dbReference>
<dbReference type="SUPFAM" id="SSF82679">
    <property type="entry name" value="N-utilization substance G protein NusG, N-terminal domain"/>
    <property type="match status" value="1"/>
</dbReference>
<name>A0A517MMF6_9BACT</name>
<dbReference type="RefSeq" id="WP_218932822.1">
    <property type="nucleotide sequence ID" value="NZ_CP036262.1"/>
</dbReference>
<evidence type="ECO:0000256" key="1">
    <source>
        <dbReference type="ARBA" id="ARBA00023163"/>
    </source>
</evidence>
<evidence type="ECO:0000259" key="2">
    <source>
        <dbReference type="Pfam" id="PF02357"/>
    </source>
</evidence>
<feature type="domain" description="NusG-like N-terminal" evidence="2">
    <location>
        <begin position="38"/>
        <end position="118"/>
    </location>
</feature>
<keyword evidence="1" id="KW-0804">Transcription</keyword>
<dbReference type="InterPro" id="IPR036735">
    <property type="entry name" value="NGN_dom_sf"/>
</dbReference>
<dbReference type="Proteomes" id="UP000320672">
    <property type="component" value="Chromosome"/>
</dbReference>
<evidence type="ECO:0000313" key="4">
    <source>
        <dbReference type="Proteomes" id="UP000320672"/>
    </source>
</evidence>
<dbReference type="AlphaFoldDB" id="A0A517MMF6"/>
<dbReference type="KEGG" id="rml:FF011L_48720"/>
<evidence type="ECO:0000313" key="3">
    <source>
        <dbReference type="EMBL" id="QDS96068.1"/>
    </source>
</evidence>
<sequence>MISQTDNTPFDPTADGFTPVVATGNHDWPPPNPEADLEWWVIRTRSRQEKAVATALKSLGLTHFLPLVSTERQWGKRKAKIDAPLFPGYLFLQGSRDDTFAADRTRRIASTLKVEDQLGLHAELVCLREAIGRGADFDPYPYLKHGYYAEVKSGPYKGLRGCIDRKSQQGQLIIQVNVLQSAMALNLGGALLTPLGEFPEKESL</sequence>
<proteinExistence type="predicted"/>
<accession>A0A517MMF6</accession>